<dbReference type="GO" id="GO:0003723">
    <property type="term" value="F:RNA binding"/>
    <property type="evidence" value="ECO:0007669"/>
    <property type="project" value="UniProtKB-UniRule"/>
</dbReference>
<dbReference type="InterPro" id="IPR025313">
    <property type="entry name" value="SPB4-like_CTE"/>
</dbReference>
<evidence type="ECO:0000259" key="8">
    <source>
        <dbReference type="PROSITE" id="PS51194"/>
    </source>
</evidence>
<dbReference type="PANTHER" id="PTHR24031">
    <property type="entry name" value="RNA HELICASE"/>
    <property type="match status" value="1"/>
</dbReference>
<evidence type="ECO:0000256" key="1">
    <source>
        <dbReference type="ARBA" id="ARBA00022741"/>
    </source>
</evidence>
<evidence type="ECO:0000256" key="6">
    <source>
        <dbReference type="RuleBase" id="RU365068"/>
    </source>
</evidence>
<evidence type="ECO:0000313" key="10">
    <source>
        <dbReference type="Proteomes" id="UP001186944"/>
    </source>
</evidence>
<dbReference type="Gene3D" id="3.40.50.300">
    <property type="entry name" value="P-loop containing nucleotide triphosphate hydrolases"/>
    <property type="match status" value="1"/>
</dbReference>
<evidence type="ECO:0000256" key="2">
    <source>
        <dbReference type="ARBA" id="ARBA00022801"/>
    </source>
</evidence>
<comment type="similarity">
    <text evidence="6">Belongs to the DEAD box helicase family.</text>
</comment>
<feature type="domain" description="Helicase C-terminal" evidence="8">
    <location>
        <begin position="1"/>
        <end position="88"/>
    </location>
</feature>
<keyword evidence="2 6" id="KW-0378">Hydrolase</keyword>
<dbReference type="Proteomes" id="UP001186944">
    <property type="component" value="Unassembled WGS sequence"/>
</dbReference>
<dbReference type="PROSITE" id="PS51194">
    <property type="entry name" value="HELICASE_CTER"/>
    <property type="match status" value="1"/>
</dbReference>
<evidence type="ECO:0000256" key="4">
    <source>
        <dbReference type="ARBA" id="ARBA00022840"/>
    </source>
</evidence>
<reference evidence="9" key="1">
    <citation type="submission" date="2019-08" db="EMBL/GenBank/DDBJ databases">
        <title>The improved chromosome-level genome for the pearl oyster Pinctada fucata martensii using PacBio sequencing and Hi-C.</title>
        <authorList>
            <person name="Zheng Z."/>
        </authorList>
    </citation>
    <scope>NUCLEOTIDE SEQUENCE</scope>
    <source>
        <strain evidence="9">ZZ-2019</strain>
        <tissue evidence="9">Adductor muscle</tissue>
    </source>
</reference>
<keyword evidence="5 6" id="KW-0694">RNA-binding</keyword>
<feature type="compositionally biased region" description="Basic and acidic residues" evidence="7">
    <location>
        <begin position="188"/>
        <end position="199"/>
    </location>
</feature>
<dbReference type="InterPro" id="IPR027417">
    <property type="entry name" value="P-loop_NTPase"/>
</dbReference>
<evidence type="ECO:0000256" key="5">
    <source>
        <dbReference type="ARBA" id="ARBA00022884"/>
    </source>
</evidence>
<dbReference type="SMART" id="SM01178">
    <property type="entry name" value="DUF4217"/>
    <property type="match status" value="1"/>
</dbReference>
<accession>A0AA88XNA2</accession>
<evidence type="ECO:0000256" key="7">
    <source>
        <dbReference type="SAM" id="MobiDB-lite"/>
    </source>
</evidence>
<feature type="region of interest" description="Disordered" evidence="7">
    <location>
        <begin position="173"/>
        <end position="199"/>
    </location>
</feature>
<gene>
    <name evidence="9" type="ORF">FSP39_019605</name>
</gene>
<comment type="domain">
    <text evidence="6">The Q motif is unique to and characteristic of the DEAD box family of RNA helicases and controls ATP binding and hydrolysis.</text>
</comment>
<protein>
    <recommendedName>
        <fullName evidence="6">ATP-dependent RNA helicase</fullName>
        <ecNumber evidence="6">3.6.4.13</ecNumber>
    </recommendedName>
</protein>
<comment type="caution">
    <text evidence="9">The sequence shown here is derived from an EMBL/GenBank/DDBJ whole genome shotgun (WGS) entry which is preliminary data.</text>
</comment>
<dbReference type="EMBL" id="VSWD01000011">
    <property type="protein sequence ID" value="KAK3088471.1"/>
    <property type="molecule type" value="Genomic_DNA"/>
</dbReference>
<comment type="catalytic activity">
    <reaction evidence="6">
        <text>ATP + H2O = ADP + phosphate + H(+)</text>
        <dbReference type="Rhea" id="RHEA:13065"/>
        <dbReference type="ChEBI" id="CHEBI:15377"/>
        <dbReference type="ChEBI" id="CHEBI:15378"/>
        <dbReference type="ChEBI" id="CHEBI:30616"/>
        <dbReference type="ChEBI" id="CHEBI:43474"/>
        <dbReference type="ChEBI" id="CHEBI:456216"/>
        <dbReference type="EC" id="3.6.4.13"/>
    </reaction>
</comment>
<dbReference type="GO" id="GO:0005524">
    <property type="term" value="F:ATP binding"/>
    <property type="evidence" value="ECO:0007669"/>
    <property type="project" value="UniProtKB-UniRule"/>
</dbReference>
<dbReference type="Pfam" id="PF00271">
    <property type="entry name" value="Helicase_C"/>
    <property type="match status" value="1"/>
</dbReference>
<organism evidence="9 10">
    <name type="scientific">Pinctada imbricata</name>
    <name type="common">Atlantic pearl-oyster</name>
    <name type="synonym">Pinctada martensii</name>
    <dbReference type="NCBI Taxonomy" id="66713"/>
    <lineage>
        <taxon>Eukaryota</taxon>
        <taxon>Metazoa</taxon>
        <taxon>Spiralia</taxon>
        <taxon>Lophotrochozoa</taxon>
        <taxon>Mollusca</taxon>
        <taxon>Bivalvia</taxon>
        <taxon>Autobranchia</taxon>
        <taxon>Pteriomorphia</taxon>
        <taxon>Pterioida</taxon>
        <taxon>Pterioidea</taxon>
        <taxon>Pteriidae</taxon>
        <taxon>Pinctada</taxon>
    </lineage>
</organism>
<keyword evidence="10" id="KW-1185">Reference proteome</keyword>
<dbReference type="EC" id="3.6.4.13" evidence="6"/>
<keyword evidence="4 6" id="KW-0067">ATP-binding</keyword>
<name>A0AA88XNA2_PINIB</name>
<proteinExistence type="inferred from homology"/>
<evidence type="ECO:0000313" key="9">
    <source>
        <dbReference type="EMBL" id="KAK3088471.1"/>
    </source>
</evidence>
<keyword evidence="3 6" id="KW-0347">Helicase</keyword>
<dbReference type="SUPFAM" id="SSF52540">
    <property type="entry name" value="P-loop containing nucleoside triphosphate hydrolases"/>
    <property type="match status" value="1"/>
</dbReference>
<dbReference type="AlphaFoldDB" id="A0AA88XNA2"/>
<sequence length="199" mass="22607">MLQDVASRGLHLPHVQWIVQYTTPGVATEYIHRVGRTARAGKKGNSLLFVLPSEVEYIKTLQDYGISMTELQMTDILQTLVVAVRDVVSTTETKRQLPRTYEESATYLQMCFENHIVEHSKMHQLATKAYQSFIRAYATYPSSLKSIFHVKHLHLGHLAKSFGLREAPADIGRSTKGYNSKGAGHKFQRPDDRNRYSKA</sequence>
<keyword evidence="1 6" id="KW-0547">Nucleotide-binding</keyword>
<comment type="function">
    <text evidence="6">RNA helicase.</text>
</comment>
<dbReference type="InterPro" id="IPR001650">
    <property type="entry name" value="Helicase_C-like"/>
</dbReference>
<evidence type="ECO:0000256" key="3">
    <source>
        <dbReference type="ARBA" id="ARBA00022806"/>
    </source>
</evidence>
<dbReference type="Pfam" id="PF13959">
    <property type="entry name" value="CTE_SPB4"/>
    <property type="match status" value="1"/>
</dbReference>
<dbReference type="GO" id="GO:0003724">
    <property type="term" value="F:RNA helicase activity"/>
    <property type="evidence" value="ECO:0007669"/>
    <property type="project" value="UniProtKB-EC"/>
</dbReference>
<dbReference type="GO" id="GO:0016787">
    <property type="term" value="F:hydrolase activity"/>
    <property type="evidence" value="ECO:0007669"/>
    <property type="project" value="UniProtKB-KW"/>
</dbReference>